<sequence length="96" mass="10983">MPWSTSFEDPILLPNGRWLLTLRDAASYITKLPKAEHSAPEWQAAMEALILVAETGGPTMLARIGVMRALNRHVERVFNPDRKGHHWGKRKLKRDQ</sequence>
<dbReference type="Proteomes" id="UP000052023">
    <property type="component" value="Unassembled WGS sequence"/>
</dbReference>
<gene>
    <name evidence="1" type="ORF">CQ13_06650</name>
</gene>
<comment type="caution">
    <text evidence="1">The sequence shown here is derived from an EMBL/GenBank/DDBJ whole genome shotgun (WGS) entry which is preliminary data.</text>
</comment>
<accession>A0A0R3MV47</accession>
<evidence type="ECO:0000313" key="2">
    <source>
        <dbReference type="Proteomes" id="UP000052023"/>
    </source>
</evidence>
<keyword evidence="2" id="KW-1185">Reference proteome</keyword>
<protein>
    <submittedName>
        <fullName evidence="1">Uncharacterized protein</fullName>
    </submittedName>
</protein>
<dbReference type="AlphaFoldDB" id="A0A0R3MV47"/>
<evidence type="ECO:0000313" key="1">
    <source>
        <dbReference type="EMBL" id="KRR21725.1"/>
    </source>
</evidence>
<dbReference type="OrthoDB" id="8241295at2"/>
<proteinExistence type="predicted"/>
<name>A0A0R3MV47_9BRAD</name>
<dbReference type="EMBL" id="LLYA01000170">
    <property type="protein sequence ID" value="KRR21725.1"/>
    <property type="molecule type" value="Genomic_DNA"/>
</dbReference>
<reference evidence="1 2" key="1">
    <citation type="submission" date="2014-03" db="EMBL/GenBank/DDBJ databases">
        <title>Bradyrhizobium valentinum sp. nov., isolated from effective nodules of Lupinus mariae-josephae, a lupine endemic of basic-lime soils in Eastern Spain.</title>
        <authorList>
            <person name="Duran D."/>
            <person name="Rey L."/>
            <person name="Navarro A."/>
            <person name="Busquets A."/>
            <person name="Imperial J."/>
            <person name="Ruiz-Argueso T."/>
        </authorList>
    </citation>
    <scope>NUCLEOTIDE SEQUENCE [LARGE SCALE GENOMIC DNA]</scope>
    <source>
        <strain evidence="1 2">Ro19</strain>
    </source>
</reference>
<organism evidence="1 2">
    <name type="scientific">Bradyrhizobium retamae</name>
    <dbReference type="NCBI Taxonomy" id="1300035"/>
    <lineage>
        <taxon>Bacteria</taxon>
        <taxon>Pseudomonadati</taxon>
        <taxon>Pseudomonadota</taxon>
        <taxon>Alphaproteobacteria</taxon>
        <taxon>Hyphomicrobiales</taxon>
        <taxon>Nitrobacteraceae</taxon>
        <taxon>Bradyrhizobium</taxon>
    </lineage>
</organism>